<organism evidence="1 2">
    <name type="scientific">Golovinomyces cichoracearum</name>
    <dbReference type="NCBI Taxonomy" id="62708"/>
    <lineage>
        <taxon>Eukaryota</taxon>
        <taxon>Fungi</taxon>
        <taxon>Dikarya</taxon>
        <taxon>Ascomycota</taxon>
        <taxon>Pezizomycotina</taxon>
        <taxon>Leotiomycetes</taxon>
        <taxon>Erysiphales</taxon>
        <taxon>Erysiphaceae</taxon>
        <taxon>Golovinomyces</taxon>
    </lineage>
</organism>
<protein>
    <submittedName>
        <fullName evidence="1">Uncharacterized protein</fullName>
    </submittedName>
</protein>
<reference evidence="1 2" key="1">
    <citation type="journal article" date="2018" name="BMC Genomics">
        <title>Comparative genome analyses reveal sequence features reflecting distinct modes of host-adaptation between dicot and monocot powdery mildew.</title>
        <authorList>
            <person name="Wu Y."/>
            <person name="Ma X."/>
            <person name="Pan Z."/>
            <person name="Kale S.D."/>
            <person name="Song Y."/>
            <person name="King H."/>
            <person name="Zhang Q."/>
            <person name="Presley C."/>
            <person name="Deng X."/>
            <person name="Wei C.I."/>
            <person name="Xiao S."/>
        </authorList>
    </citation>
    <scope>NUCLEOTIDE SEQUENCE [LARGE SCALE GENOMIC DNA]</scope>
    <source>
        <strain evidence="1">UMSG1</strain>
    </source>
</reference>
<evidence type="ECO:0000313" key="1">
    <source>
        <dbReference type="EMBL" id="RKF95948.1"/>
    </source>
</evidence>
<name>A0A420JCG1_9PEZI</name>
<dbReference type="EMBL" id="MCBS01007806">
    <property type="protein sequence ID" value="RKF95948.1"/>
    <property type="molecule type" value="Genomic_DNA"/>
</dbReference>
<evidence type="ECO:0000313" key="2">
    <source>
        <dbReference type="Proteomes" id="UP000285326"/>
    </source>
</evidence>
<comment type="caution">
    <text evidence="1">The sequence shown here is derived from an EMBL/GenBank/DDBJ whole genome shotgun (WGS) entry which is preliminary data.</text>
</comment>
<gene>
    <name evidence="1" type="ORF">GcM1_078005</name>
</gene>
<dbReference type="AlphaFoldDB" id="A0A420JCG1"/>
<accession>A0A420JCG1</accession>
<dbReference type="Proteomes" id="UP000285326">
    <property type="component" value="Unassembled WGS sequence"/>
</dbReference>
<proteinExistence type="predicted"/>
<feature type="non-terminal residue" evidence="1">
    <location>
        <position position="1"/>
    </location>
</feature>
<sequence>WAAGITLANRPSHLESSEERHHISSTGRLGEIASVDMKAIVQALPAIQEKLDTFGHKEIYNMDDSGLNYRI</sequence>